<dbReference type="OMA" id="QCSSHVV"/>
<proteinExistence type="predicted"/>
<feature type="compositionally biased region" description="Low complexity" evidence="1">
    <location>
        <begin position="706"/>
        <end position="732"/>
    </location>
</feature>
<feature type="region of interest" description="Disordered" evidence="1">
    <location>
        <begin position="1"/>
        <end position="41"/>
    </location>
</feature>
<protein>
    <submittedName>
        <fullName evidence="2">Uncharacterized protein</fullName>
    </submittedName>
</protein>
<keyword evidence="3" id="KW-1185">Reference proteome</keyword>
<reference evidence="2 3" key="1">
    <citation type="submission" date="2016-10" db="EMBL/GenBank/DDBJ databases">
        <title>Genome sequence of the basidiomycete white-rot fungus Trametes pubescens.</title>
        <authorList>
            <person name="Makela M.R."/>
            <person name="Granchi Z."/>
            <person name="Peng M."/>
            <person name="De Vries R.P."/>
            <person name="Grigoriev I."/>
            <person name="Riley R."/>
            <person name="Hilden K."/>
        </authorList>
    </citation>
    <scope>NUCLEOTIDE SEQUENCE [LARGE SCALE GENOMIC DNA]</scope>
    <source>
        <strain evidence="2 3">FBCC735</strain>
    </source>
</reference>
<evidence type="ECO:0000313" key="2">
    <source>
        <dbReference type="EMBL" id="OJT12471.1"/>
    </source>
</evidence>
<dbReference type="AlphaFoldDB" id="A0A1M2VXY4"/>
<comment type="caution">
    <text evidence="2">The sequence shown here is derived from an EMBL/GenBank/DDBJ whole genome shotgun (WGS) entry which is preliminary data.</text>
</comment>
<dbReference type="OrthoDB" id="2746120at2759"/>
<evidence type="ECO:0000313" key="3">
    <source>
        <dbReference type="Proteomes" id="UP000184267"/>
    </source>
</evidence>
<feature type="compositionally biased region" description="Low complexity" evidence="1">
    <location>
        <begin position="628"/>
        <end position="642"/>
    </location>
</feature>
<name>A0A1M2VXY4_TRAPU</name>
<organism evidence="2 3">
    <name type="scientific">Trametes pubescens</name>
    <name type="common">White-rot fungus</name>
    <dbReference type="NCBI Taxonomy" id="154538"/>
    <lineage>
        <taxon>Eukaryota</taxon>
        <taxon>Fungi</taxon>
        <taxon>Dikarya</taxon>
        <taxon>Basidiomycota</taxon>
        <taxon>Agaricomycotina</taxon>
        <taxon>Agaricomycetes</taxon>
        <taxon>Polyporales</taxon>
        <taxon>Polyporaceae</taxon>
        <taxon>Trametes</taxon>
    </lineage>
</organism>
<sequence length="950" mass="103041">MPMDLDSLETHYTSSKATRTRRKKKREPKGGKPGNPGIFHGARRDYLHEHIKTFAELKHKARGSQNTFWEKLYAGYWSRWPWYIPLDKEPDEGSWAEPDTTNPEQLKAKGKVIKITQGQIRNHMRNERNNFMRAGENIWAPLLQCLYERANPPSALHMLSNWQLYMSKKPDEIDELFDERWPGAGLDDTYKLAFRSSMARELLQQESEEYQASLEAEAKDMHKAALVEYNRQMLPGALVAEQSEDTRQSAQDNLAAVVQPLLELIREYTGYYITLIAGIPTDDCEHEFKLKVLNAGKIELDRPRAWHEVDADRFKKEVMGSFTRFLMQTPEWTARMATQSAPPTTAPFSGLLSLLSLQASSSVLSPLSLPLVSVNSPSEPVASSSTAVGGRTKGRKGEGTASADAARAIGKGKGKGKATGTSSSKVSGRKLTSEDEAEFSDTGSADTVEDFRGDDSTEEEESCEDAQADAGLDMRGVPQEEDLLTVEELNMGDAIAEELARLSSEERRFHLHRYAQLSEFDRGLLRSRANAAALLNIIQPTPIPLWLFSPPARPPTRTKQAKSKAPVGPARKSSRLNPSHAAMNSTEPSEHAATSPSLLAGVGSSSTGATATQPVSSVTAAPTAIELSPASSAAGPSSTAATDPAVHAPPEPEKVSDVVESSSSATSLSAPQPSSSLPAAAAAVAASSSLPAAAAAVAASSSAPATAASSSSPAAATSPPPAVTAAAASQSAIPTLSTVPPGPANSARTAEAGMDLLPDVIMIDDDGWPDWLREAFDFMEGKQLGDDFTRALEWWSVVERTYDFETSAKGLPTEHRPPEVQHWLRVNRRVLKKPPVIKNEDTYCSAWWRWWSAMQPEWRVRDSHGRPVAGGHGDWEVLKKPGKNGFLIVLLTLVWWRECASVSTMADCSAAISDVSWVISAIAAAAVGVNPSKKRSSEQPSPRATKKLRI</sequence>
<feature type="region of interest" description="Disordered" evidence="1">
    <location>
        <begin position="931"/>
        <end position="950"/>
    </location>
</feature>
<feature type="compositionally biased region" description="Low complexity" evidence="1">
    <location>
        <begin position="661"/>
        <end position="675"/>
    </location>
</feature>
<feature type="compositionally biased region" description="Polar residues" evidence="1">
    <location>
        <begin position="582"/>
        <end position="620"/>
    </location>
</feature>
<dbReference type="EMBL" id="MNAD01000483">
    <property type="protein sequence ID" value="OJT12471.1"/>
    <property type="molecule type" value="Genomic_DNA"/>
</dbReference>
<feature type="compositionally biased region" description="Acidic residues" evidence="1">
    <location>
        <begin position="456"/>
        <end position="467"/>
    </location>
</feature>
<feature type="compositionally biased region" description="Basic residues" evidence="1">
    <location>
        <begin position="18"/>
        <end position="27"/>
    </location>
</feature>
<gene>
    <name evidence="2" type="ORF">TRAPUB_10979</name>
</gene>
<feature type="region of interest" description="Disordered" evidence="1">
    <location>
        <begin position="706"/>
        <end position="749"/>
    </location>
</feature>
<dbReference type="Proteomes" id="UP000184267">
    <property type="component" value="Unassembled WGS sequence"/>
</dbReference>
<feature type="region of interest" description="Disordered" evidence="1">
    <location>
        <begin position="373"/>
        <end position="476"/>
    </location>
</feature>
<accession>A0A1M2VXY4</accession>
<feature type="region of interest" description="Disordered" evidence="1">
    <location>
        <begin position="549"/>
        <end position="675"/>
    </location>
</feature>
<evidence type="ECO:0000256" key="1">
    <source>
        <dbReference type="SAM" id="MobiDB-lite"/>
    </source>
</evidence>
<dbReference type="STRING" id="154538.A0A1M2VXY4"/>